<name>A0ABT8YG00_9SPHN</name>
<sequence>MALFSKREKVTTSINRILIVEDEPLVAFDNEYLLQDAGYLVVASVDTVDDAIRTIHGQPLHLVLADVRLSDGGTGLDVAHAARDAGVPLIFVTGACPVEAQELAVGCLAKPYTPRDLLAAIDAVDASMAGRKPKRMPRGFTLF</sequence>
<reference evidence="4" key="1">
    <citation type="submission" date="2023-07" db="EMBL/GenBank/DDBJ databases">
        <authorList>
            <person name="Kim M."/>
        </authorList>
    </citation>
    <scope>NUCLEOTIDE SEQUENCE</scope>
    <source>
        <strain evidence="4">BIUV-7</strain>
    </source>
</reference>
<dbReference type="PROSITE" id="PS50110">
    <property type="entry name" value="RESPONSE_REGULATORY"/>
    <property type="match status" value="1"/>
</dbReference>
<dbReference type="SMART" id="SM00448">
    <property type="entry name" value="REC"/>
    <property type="match status" value="1"/>
</dbReference>
<feature type="modified residue" description="4-aspartylphosphate" evidence="2">
    <location>
        <position position="66"/>
    </location>
</feature>
<organism evidence="4 5">
    <name type="scientific">Sphingomonas natans</name>
    <dbReference type="NCBI Taxonomy" id="3063330"/>
    <lineage>
        <taxon>Bacteria</taxon>
        <taxon>Pseudomonadati</taxon>
        <taxon>Pseudomonadota</taxon>
        <taxon>Alphaproteobacteria</taxon>
        <taxon>Sphingomonadales</taxon>
        <taxon>Sphingomonadaceae</taxon>
        <taxon>Sphingomonas</taxon>
    </lineage>
</organism>
<evidence type="ECO:0000256" key="2">
    <source>
        <dbReference type="PROSITE-ProRule" id="PRU00169"/>
    </source>
</evidence>
<dbReference type="InterPro" id="IPR050595">
    <property type="entry name" value="Bact_response_regulator"/>
</dbReference>
<evidence type="ECO:0000259" key="3">
    <source>
        <dbReference type="PROSITE" id="PS50110"/>
    </source>
</evidence>
<dbReference type="SUPFAM" id="SSF52172">
    <property type="entry name" value="CheY-like"/>
    <property type="match status" value="1"/>
</dbReference>
<proteinExistence type="predicted"/>
<accession>A0ABT8YG00</accession>
<evidence type="ECO:0000313" key="5">
    <source>
        <dbReference type="Proteomes" id="UP001169764"/>
    </source>
</evidence>
<dbReference type="RefSeq" id="WP_303546798.1">
    <property type="nucleotide sequence ID" value="NZ_JAUOTP010000013.1"/>
</dbReference>
<gene>
    <name evidence="4" type="ORF">Q4F19_21015</name>
</gene>
<dbReference type="InterPro" id="IPR011006">
    <property type="entry name" value="CheY-like_superfamily"/>
</dbReference>
<dbReference type="InterPro" id="IPR001789">
    <property type="entry name" value="Sig_transdc_resp-reg_receiver"/>
</dbReference>
<evidence type="ECO:0000256" key="1">
    <source>
        <dbReference type="ARBA" id="ARBA00022553"/>
    </source>
</evidence>
<dbReference type="EMBL" id="JAUOTP010000013">
    <property type="protein sequence ID" value="MDO6416878.1"/>
    <property type="molecule type" value="Genomic_DNA"/>
</dbReference>
<keyword evidence="1 2" id="KW-0597">Phosphoprotein</keyword>
<keyword evidence="5" id="KW-1185">Reference proteome</keyword>
<dbReference type="Proteomes" id="UP001169764">
    <property type="component" value="Unassembled WGS sequence"/>
</dbReference>
<dbReference type="PANTHER" id="PTHR44591">
    <property type="entry name" value="STRESS RESPONSE REGULATOR PROTEIN 1"/>
    <property type="match status" value="1"/>
</dbReference>
<comment type="caution">
    <text evidence="4">The sequence shown here is derived from an EMBL/GenBank/DDBJ whole genome shotgun (WGS) entry which is preliminary data.</text>
</comment>
<evidence type="ECO:0000313" key="4">
    <source>
        <dbReference type="EMBL" id="MDO6416878.1"/>
    </source>
</evidence>
<dbReference type="PANTHER" id="PTHR44591:SF21">
    <property type="entry name" value="TWO-COMPONENT RESPONSE REGULATOR"/>
    <property type="match status" value="1"/>
</dbReference>
<dbReference type="Pfam" id="PF00072">
    <property type="entry name" value="Response_reg"/>
    <property type="match status" value="1"/>
</dbReference>
<feature type="domain" description="Response regulatory" evidence="3">
    <location>
        <begin position="16"/>
        <end position="125"/>
    </location>
</feature>
<protein>
    <submittedName>
        <fullName evidence="4">Response regulator</fullName>
    </submittedName>
</protein>
<dbReference type="Gene3D" id="3.40.50.2300">
    <property type="match status" value="1"/>
</dbReference>